<dbReference type="OrthoDB" id="9768878at2"/>
<dbReference type="InterPro" id="IPR020557">
    <property type="entry name" value="Fumarate_lyase_CS"/>
</dbReference>
<name>A0A212QYA9_9PROT</name>
<evidence type="ECO:0000256" key="5">
    <source>
        <dbReference type="ARBA" id="ARBA00017058"/>
    </source>
</evidence>
<evidence type="ECO:0000259" key="13">
    <source>
        <dbReference type="SMART" id="SM00998"/>
    </source>
</evidence>
<comment type="catalytic activity">
    <reaction evidence="10">
        <text>N(6)-(1,2-dicarboxyethyl)-AMP = fumarate + AMP</text>
        <dbReference type="Rhea" id="RHEA:16853"/>
        <dbReference type="ChEBI" id="CHEBI:29806"/>
        <dbReference type="ChEBI" id="CHEBI:57567"/>
        <dbReference type="ChEBI" id="CHEBI:456215"/>
        <dbReference type="EC" id="4.3.2.2"/>
    </reaction>
    <physiologicalReaction direction="left-to-right" evidence="10">
        <dbReference type="Rhea" id="RHEA:16854"/>
    </physiologicalReaction>
</comment>
<evidence type="ECO:0000256" key="11">
    <source>
        <dbReference type="NCBIfam" id="TIGR00928"/>
    </source>
</evidence>
<comment type="pathway">
    <text evidence="2 12">Purine metabolism; AMP biosynthesis via de novo pathway; AMP from IMP: step 2/2.</text>
</comment>
<dbReference type="CDD" id="cd01360">
    <property type="entry name" value="Adenylsuccinate_lyase_1"/>
    <property type="match status" value="1"/>
</dbReference>
<dbReference type="GO" id="GO:0070626">
    <property type="term" value="F:(S)-2-(5-amino-1-(5-phospho-D-ribosyl)imidazole-4-carboxamido) succinate lyase (fumarate-forming) activity"/>
    <property type="evidence" value="ECO:0007669"/>
    <property type="project" value="TreeGrafter"/>
</dbReference>
<evidence type="ECO:0000256" key="1">
    <source>
        <dbReference type="ARBA" id="ARBA00004706"/>
    </source>
</evidence>
<dbReference type="AlphaFoldDB" id="A0A212QYA9"/>
<dbReference type="PRINTS" id="PR00149">
    <property type="entry name" value="FUMRATELYASE"/>
</dbReference>
<dbReference type="Pfam" id="PF10397">
    <property type="entry name" value="ADSL_C"/>
    <property type="match status" value="1"/>
</dbReference>
<dbReference type="InterPro" id="IPR000362">
    <property type="entry name" value="Fumarate_lyase_fam"/>
</dbReference>
<dbReference type="InterPro" id="IPR019468">
    <property type="entry name" value="AdenyloSucc_lyase_C"/>
</dbReference>
<evidence type="ECO:0000256" key="6">
    <source>
        <dbReference type="ARBA" id="ARBA00022755"/>
    </source>
</evidence>
<evidence type="ECO:0000313" key="15">
    <source>
        <dbReference type="Proteomes" id="UP000197065"/>
    </source>
</evidence>
<comment type="catalytic activity">
    <reaction evidence="8">
        <text>(2S)-2-[5-amino-1-(5-phospho-beta-D-ribosyl)imidazole-4-carboxamido]succinate = 5-amino-1-(5-phospho-beta-D-ribosyl)imidazole-4-carboxamide + fumarate</text>
        <dbReference type="Rhea" id="RHEA:23920"/>
        <dbReference type="ChEBI" id="CHEBI:29806"/>
        <dbReference type="ChEBI" id="CHEBI:58443"/>
        <dbReference type="ChEBI" id="CHEBI:58475"/>
        <dbReference type="EC" id="4.3.2.2"/>
    </reaction>
    <physiologicalReaction direction="left-to-right" evidence="8">
        <dbReference type="Rhea" id="RHEA:23921"/>
    </physiologicalReaction>
</comment>
<dbReference type="Pfam" id="PF00206">
    <property type="entry name" value="Lyase_1"/>
    <property type="match status" value="1"/>
</dbReference>
<dbReference type="InterPro" id="IPR008948">
    <property type="entry name" value="L-Aspartase-like"/>
</dbReference>
<evidence type="ECO:0000256" key="12">
    <source>
        <dbReference type="RuleBase" id="RU361172"/>
    </source>
</evidence>
<dbReference type="SUPFAM" id="SSF48557">
    <property type="entry name" value="L-aspartase-like"/>
    <property type="match status" value="1"/>
</dbReference>
<evidence type="ECO:0000256" key="2">
    <source>
        <dbReference type="ARBA" id="ARBA00004734"/>
    </source>
</evidence>
<dbReference type="Proteomes" id="UP000197065">
    <property type="component" value="Unassembled WGS sequence"/>
</dbReference>
<dbReference type="FunFam" id="1.10.40.30:FF:000007">
    <property type="entry name" value="Adenylosuccinate lyase"/>
    <property type="match status" value="1"/>
</dbReference>
<keyword evidence="7 12" id="KW-0456">Lyase</keyword>
<organism evidence="14 15">
    <name type="scientific">Arboricoccus pini</name>
    <dbReference type="NCBI Taxonomy" id="1963835"/>
    <lineage>
        <taxon>Bacteria</taxon>
        <taxon>Pseudomonadati</taxon>
        <taxon>Pseudomonadota</taxon>
        <taxon>Alphaproteobacteria</taxon>
        <taxon>Geminicoccales</taxon>
        <taxon>Geminicoccaceae</taxon>
        <taxon>Arboricoccus</taxon>
    </lineage>
</organism>
<dbReference type="SMART" id="SM00998">
    <property type="entry name" value="ADSL_C"/>
    <property type="match status" value="1"/>
</dbReference>
<dbReference type="UniPathway" id="UPA00074">
    <property type="reaction ID" value="UER00132"/>
</dbReference>
<keyword evidence="15" id="KW-1185">Reference proteome</keyword>
<dbReference type="InterPro" id="IPR004769">
    <property type="entry name" value="Pur_lyase"/>
</dbReference>
<protein>
    <recommendedName>
        <fullName evidence="5 11">Adenylosuccinate lyase</fullName>
        <shortName evidence="12">ASL</shortName>
        <ecNumber evidence="4 11">4.3.2.2</ecNumber>
    </recommendedName>
    <alternativeName>
        <fullName evidence="9 12">Adenylosuccinase</fullName>
    </alternativeName>
</protein>
<dbReference type="GO" id="GO:0005829">
    <property type="term" value="C:cytosol"/>
    <property type="evidence" value="ECO:0007669"/>
    <property type="project" value="TreeGrafter"/>
</dbReference>
<evidence type="ECO:0000256" key="10">
    <source>
        <dbReference type="ARBA" id="ARBA00049115"/>
    </source>
</evidence>
<evidence type="ECO:0000313" key="14">
    <source>
        <dbReference type="EMBL" id="SNB64692.1"/>
    </source>
</evidence>
<dbReference type="PRINTS" id="PR00145">
    <property type="entry name" value="ARGSUCLYASE"/>
</dbReference>
<sequence length="437" mass="49020">MISRYSRPEMTAIFDGRSKLGIFLDVELAVAEAMADLGQLPKDEVATLRRRADAEREKLLNPARVEEIELVTKHDVIAFLTHVEEICGIEARHLHVGMTSSDLLDTTLAIQLARASDLMLADLEKLLTVLERRALEHKETLTIGRSHGIHAEPVTFGLKLAGYHAEFARNLQRLRLARAEIATCAVSGAVGTFANIDPRVEEMVAARFGLTPEPVSTQVIPRDRHAMFTSTLGVIASSIERLATEIRHLQRTEVREVEEYFSPGQKGSSAMPHKRNPVLSENLTGLARIIRAAVVPALENVALWHERDISHSSVERVMLPDACILVDFALFRLTSMMDKLVVYPERMRQNLDATFGLVFSQRVLLALIEADMPRQKAYELVQKNAMRAWHEGQPLLELLKADPDVTAKLNQARLEALFDMGVHTKHVGTIFDRVFRR</sequence>
<dbReference type="GO" id="GO:0006189">
    <property type="term" value="P:'de novo' IMP biosynthetic process"/>
    <property type="evidence" value="ECO:0007669"/>
    <property type="project" value="UniProtKB-UniPathway"/>
</dbReference>
<accession>A0A212QYA9</accession>
<dbReference type="Gene3D" id="1.10.275.10">
    <property type="entry name" value="Fumarase/aspartase (N-terminal domain)"/>
    <property type="match status" value="1"/>
</dbReference>
<evidence type="ECO:0000256" key="9">
    <source>
        <dbReference type="ARBA" id="ARBA00030717"/>
    </source>
</evidence>
<dbReference type="EMBL" id="FYEH01000004">
    <property type="protein sequence ID" value="SNB64692.1"/>
    <property type="molecule type" value="Genomic_DNA"/>
</dbReference>
<evidence type="ECO:0000256" key="4">
    <source>
        <dbReference type="ARBA" id="ARBA00012339"/>
    </source>
</evidence>
<evidence type="ECO:0000256" key="3">
    <source>
        <dbReference type="ARBA" id="ARBA00008273"/>
    </source>
</evidence>
<keyword evidence="6 12" id="KW-0658">Purine biosynthesis</keyword>
<dbReference type="GO" id="GO:0004018">
    <property type="term" value="F:N6-(1,2-dicarboxyethyl)AMP AMP-lyase (fumarate-forming) activity"/>
    <property type="evidence" value="ECO:0007669"/>
    <property type="project" value="UniProtKB-UniRule"/>
</dbReference>
<dbReference type="FunFam" id="1.20.200.10:FF:000008">
    <property type="entry name" value="Adenylosuccinate lyase"/>
    <property type="match status" value="1"/>
</dbReference>
<dbReference type="UniPathway" id="UPA00075">
    <property type="reaction ID" value="UER00336"/>
</dbReference>
<dbReference type="InterPro" id="IPR022761">
    <property type="entry name" value="Fumarate_lyase_N"/>
</dbReference>
<dbReference type="PANTHER" id="PTHR43172">
    <property type="entry name" value="ADENYLOSUCCINATE LYASE"/>
    <property type="match status" value="1"/>
</dbReference>
<dbReference type="GO" id="GO:0044208">
    <property type="term" value="P:'de novo' AMP biosynthetic process"/>
    <property type="evidence" value="ECO:0007669"/>
    <property type="project" value="UniProtKB-UniPathway"/>
</dbReference>
<dbReference type="Gene3D" id="1.10.40.30">
    <property type="entry name" value="Fumarase/aspartase (C-terminal domain)"/>
    <property type="match status" value="1"/>
</dbReference>
<comment type="similarity">
    <text evidence="3 12">Belongs to the lyase 1 family. Adenylosuccinate lyase subfamily.</text>
</comment>
<reference evidence="14 15" key="1">
    <citation type="submission" date="2017-06" db="EMBL/GenBank/DDBJ databases">
        <authorList>
            <person name="Kim H.J."/>
            <person name="Triplett B.A."/>
        </authorList>
    </citation>
    <scope>NUCLEOTIDE SEQUENCE [LARGE SCALE GENOMIC DNA]</scope>
    <source>
        <strain evidence="14 15">B29T1</strain>
    </source>
</reference>
<dbReference type="InterPro" id="IPR024083">
    <property type="entry name" value="Fumarase/histidase_N"/>
</dbReference>
<evidence type="ECO:0000256" key="8">
    <source>
        <dbReference type="ARBA" id="ARBA00024477"/>
    </source>
</evidence>
<feature type="domain" description="Adenylosuccinate lyase C-terminal" evidence="13">
    <location>
        <begin position="355"/>
        <end position="435"/>
    </location>
</feature>
<proteinExistence type="inferred from homology"/>
<dbReference type="EC" id="4.3.2.2" evidence="4 11"/>
<dbReference type="PANTHER" id="PTHR43172:SF1">
    <property type="entry name" value="ADENYLOSUCCINATE LYASE"/>
    <property type="match status" value="1"/>
</dbReference>
<gene>
    <name evidence="14" type="ORF">SAMN07250955_104124</name>
</gene>
<dbReference type="Gene3D" id="1.20.200.10">
    <property type="entry name" value="Fumarase/aspartase (Central domain)"/>
    <property type="match status" value="1"/>
</dbReference>
<dbReference type="NCBIfam" id="TIGR00928">
    <property type="entry name" value="purB"/>
    <property type="match status" value="1"/>
</dbReference>
<dbReference type="PROSITE" id="PS00163">
    <property type="entry name" value="FUMARATE_LYASES"/>
    <property type="match status" value="1"/>
</dbReference>
<dbReference type="RefSeq" id="WP_088560709.1">
    <property type="nucleotide sequence ID" value="NZ_FYEH01000004.1"/>
</dbReference>
<comment type="pathway">
    <text evidence="1 12">Purine metabolism; IMP biosynthesis via de novo pathway; 5-amino-1-(5-phospho-D-ribosyl)imidazole-4-carboxamide from 5-amino-1-(5-phospho-D-ribosyl)imidazole-4-carboxylate: step 2/2.</text>
</comment>
<evidence type="ECO:0000256" key="7">
    <source>
        <dbReference type="ARBA" id="ARBA00023239"/>
    </source>
</evidence>